<evidence type="ECO:0000256" key="8">
    <source>
        <dbReference type="ARBA" id="ARBA00022989"/>
    </source>
</evidence>
<keyword evidence="8" id="KW-1133">Transmembrane helix</keyword>
<dbReference type="Proteomes" id="UP000503482">
    <property type="component" value="Chromosome"/>
</dbReference>
<dbReference type="InterPro" id="IPR037682">
    <property type="entry name" value="TonB_C"/>
</dbReference>
<keyword evidence="5" id="KW-0997">Cell inner membrane</keyword>
<dbReference type="GO" id="GO:0055085">
    <property type="term" value="P:transmembrane transport"/>
    <property type="evidence" value="ECO:0007669"/>
    <property type="project" value="InterPro"/>
</dbReference>
<dbReference type="PANTHER" id="PTHR33446:SF2">
    <property type="entry name" value="PROTEIN TONB"/>
    <property type="match status" value="1"/>
</dbReference>
<dbReference type="Gene3D" id="3.30.1150.10">
    <property type="match status" value="1"/>
</dbReference>
<comment type="subcellular location">
    <subcellularLocation>
        <location evidence="1">Cell inner membrane</location>
        <topology evidence="1">Single-pass membrane protein</topology>
        <orientation evidence="1">Periplasmic side</orientation>
    </subcellularLocation>
</comment>
<dbReference type="InterPro" id="IPR006260">
    <property type="entry name" value="TonB/TolA_C"/>
</dbReference>
<evidence type="ECO:0000313" key="11">
    <source>
        <dbReference type="EMBL" id="QKF65675.1"/>
    </source>
</evidence>
<dbReference type="EMBL" id="CP053840">
    <property type="protein sequence ID" value="QKF65675.1"/>
    <property type="molecule type" value="Genomic_DNA"/>
</dbReference>
<gene>
    <name evidence="11" type="ORF">AVENP_0093</name>
</gene>
<dbReference type="PANTHER" id="PTHR33446">
    <property type="entry name" value="PROTEIN TONB-RELATED"/>
    <property type="match status" value="1"/>
</dbReference>
<keyword evidence="9" id="KW-0472">Membrane</keyword>
<keyword evidence="3" id="KW-0813">Transport</keyword>
<evidence type="ECO:0000256" key="9">
    <source>
        <dbReference type="ARBA" id="ARBA00023136"/>
    </source>
</evidence>
<keyword evidence="6" id="KW-0812">Transmembrane</keyword>
<keyword evidence="7" id="KW-0653">Protein transport</keyword>
<protein>
    <submittedName>
        <fullName evidence="11">TonB domain-containing protein</fullName>
    </submittedName>
</protein>
<dbReference type="InterPro" id="IPR051045">
    <property type="entry name" value="TonB-dependent_transducer"/>
</dbReference>
<dbReference type="PROSITE" id="PS52015">
    <property type="entry name" value="TONB_CTD"/>
    <property type="match status" value="1"/>
</dbReference>
<evidence type="ECO:0000256" key="6">
    <source>
        <dbReference type="ARBA" id="ARBA00022692"/>
    </source>
</evidence>
<evidence type="ECO:0000256" key="1">
    <source>
        <dbReference type="ARBA" id="ARBA00004383"/>
    </source>
</evidence>
<feature type="domain" description="TonB C-terminal" evidence="10">
    <location>
        <begin position="142"/>
        <end position="234"/>
    </location>
</feature>
<evidence type="ECO:0000256" key="2">
    <source>
        <dbReference type="ARBA" id="ARBA00006555"/>
    </source>
</evidence>
<evidence type="ECO:0000313" key="12">
    <source>
        <dbReference type="Proteomes" id="UP000503482"/>
    </source>
</evidence>
<evidence type="ECO:0000256" key="3">
    <source>
        <dbReference type="ARBA" id="ARBA00022448"/>
    </source>
</evidence>
<proteinExistence type="inferred from homology"/>
<dbReference type="GO" id="GO:0031992">
    <property type="term" value="F:energy transducer activity"/>
    <property type="evidence" value="ECO:0007669"/>
    <property type="project" value="TreeGrafter"/>
</dbReference>
<comment type="similarity">
    <text evidence="2">Belongs to the TonB family.</text>
</comment>
<dbReference type="AlphaFoldDB" id="A0AAE7B8K3"/>
<dbReference type="GO" id="GO:0015031">
    <property type="term" value="P:protein transport"/>
    <property type="evidence" value="ECO:0007669"/>
    <property type="project" value="UniProtKB-KW"/>
</dbReference>
<keyword evidence="4" id="KW-1003">Cell membrane</keyword>
<keyword evidence="12" id="KW-1185">Reference proteome</keyword>
<evidence type="ECO:0000259" key="10">
    <source>
        <dbReference type="PROSITE" id="PS52015"/>
    </source>
</evidence>
<dbReference type="KEGG" id="avp:AVENP_0093"/>
<name>A0AAE7B8K3_9BACT</name>
<evidence type="ECO:0000256" key="4">
    <source>
        <dbReference type="ARBA" id="ARBA00022475"/>
    </source>
</evidence>
<dbReference type="RefSeq" id="WP_128358250.1">
    <property type="nucleotide sequence ID" value="NZ_CP053840.1"/>
</dbReference>
<accession>A0AAE7B8K3</accession>
<dbReference type="NCBIfam" id="TIGR01352">
    <property type="entry name" value="tonB_Cterm"/>
    <property type="match status" value="1"/>
</dbReference>
<reference evidence="11 12" key="1">
    <citation type="submission" date="2020-05" db="EMBL/GenBank/DDBJ databases">
        <title>Complete genome sequencing of Campylobacter and Arcobacter type strains.</title>
        <authorList>
            <person name="Miller W.G."/>
            <person name="Yee E."/>
        </authorList>
    </citation>
    <scope>NUCLEOTIDE SEQUENCE [LARGE SCALE GENOMIC DNA]</scope>
    <source>
        <strain evidence="11 12">LMG 26156</strain>
    </source>
</reference>
<dbReference type="SUPFAM" id="SSF74653">
    <property type="entry name" value="TolA/TonB C-terminal domain"/>
    <property type="match status" value="1"/>
</dbReference>
<dbReference type="GO" id="GO:0098797">
    <property type="term" value="C:plasma membrane protein complex"/>
    <property type="evidence" value="ECO:0007669"/>
    <property type="project" value="TreeGrafter"/>
</dbReference>
<evidence type="ECO:0000256" key="5">
    <source>
        <dbReference type="ARBA" id="ARBA00022519"/>
    </source>
</evidence>
<organism evidence="11 12">
    <name type="scientific">Arcobacter venerupis</name>
    <dbReference type="NCBI Taxonomy" id="1054033"/>
    <lineage>
        <taxon>Bacteria</taxon>
        <taxon>Pseudomonadati</taxon>
        <taxon>Campylobacterota</taxon>
        <taxon>Epsilonproteobacteria</taxon>
        <taxon>Campylobacterales</taxon>
        <taxon>Arcobacteraceae</taxon>
        <taxon>Arcobacter</taxon>
    </lineage>
</organism>
<evidence type="ECO:0000256" key="7">
    <source>
        <dbReference type="ARBA" id="ARBA00022927"/>
    </source>
</evidence>
<sequence>MNKFIITLSFILVSTAHFVLINFLKTDKIEQNQQQKSTFISLQLSKTQTKKEVLNQEAITQREITKPKNETKTIKQIEKTVQVKKEVTKPNITPLISKENSEKNITQEVKEVENSHTKNQNEIKENLITQDQINKEKLFIQNYMMQLRQEINKNKSYPVISRKLKEEGKVIISFRVQKNGLFENIKLKSSCNIKRLDEAALRALYETKAYKAFDKDINKEYMDFDVPLEFVVIN</sequence>
<dbReference type="Pfam" id="PF03544">
    <property type="entry name" value="TonB_C"/>
    <property type="match status" value="1"/>
</dbReference>